<evidence type="ECO:0000313" key="2">
    <source>
        <dbReference type="EMBL" id="SFR83491.1"/>
    </source>
</evidence>
<dbReference type="AlphaFoldDB" id="A0A1I6JX24"/>
<dbReference type="EMBL" id="FOZG01000001">
    <property type="protein sequence ID" value="SFR83491.1"/>
    <property type="molecule type" value="Genomic_DNA"/>
</dbReference>
<sequence length="261" mass="26771">MRRALTVACESATLVASLDEAPGTTGLLIVTGGLQVRSGAHGGQARLAALLAAAGHPVLRYDRRGIGDSDGDDPGWRDQLADIAAAAAALRRAQPQLTRIVGYGLCDAAAALALHGRAAGLEALILANPQVVEPAAGLPPPAAIRSRYRAQLGDVDAWRRLLTGRLDLRRVARGLAAALSRSGALTDQLAAALLAARLPTTVLLAEGDATAIAFAAAARSGRWRDLALDVRVRPSASHGFAGEGDAAWLAEQVAAVLGSRS</sequence>
<evidence type="ECO:0000313" key="3">
    <source>
        <dbReference type="Proteomes" id="UP000198824"/>
    </source>
</evidence>
<protein>
    <submittedName>
        <fullName evidence="2">Exosortase A system-associated hydrolase 1</fullName>
    </submittedName>
</protein>
<accession>A0A1I6JX24</accession>
<dbReference type="STRING" id="1166337.SAMN05192580_1016"/>
<dbReference type="NCBIfam" id="TIGR03100">
    <property type="entry name" value="hydr1_PEP"/>
    <property type="match status" value="1"/>
</dbReference>
<keyword evidence="2" id="KW-0378">Hydrolase</keyword>
<dbReference type="Pfam" id="PF12697">
    <property type="entry name" value="Abhydrolase_6"/>
    <property type="match status" value="1"/>
</dbReference>
<dbReference type="RefSeq" id="WP_093313776.1">
    <property type="nucleotide sequence ID" value="NZ_FOZG01000001.1"/>
</dbReference>
<dbReference type="InterPro" id="IPR029058">
    <property type="entry name" value="AB_hydrolase_fold"/>
</dbReference>
<reference evidence="2 3" key="1">
    <citation type="submission" date="2016-10" db="EMBL/GenBank/DDBJ databases">
        <authorList>
            <person name="de Groot N.N."/>
        </authorList>
    </citation>
    <scope>NUCLEOTIDE SEQUENCE [LARGE SCALE GENOMIC DNA]</scope>
    <source>
        <strain evidence="2 3">S5-249</strain>
    </source>
</reference>
<gene>
    <name evidence="2" type="ORF">SAMN05192580_1016</name>
</gene>
<dbReference type="Gene3D" id="3.40.50.1820">
    <property type="entry name" value="alpha/beta hydrolase"/>
    <property type="match status" value="1"/>
</dbReference>
<organism evidence="2 3">
    <name type="scientific">Sphingomonas jatrophae</name>
    <dbReference type="NCBI Taxonomy" id="1166337"/>
    <lineage>
        <taxon>Bacteria</taxon>
        <taxon>Pseudomonadati</taxon>
        <taxon>Pseudomonadota</taxon>
        <taxon>Alphaproteobacteria</taxon>
        <taxon>Sphingomonadales</taxon>
        <taxon>Sphingomonadaceae</taxon>
        <taxon>Sphingomonas</taxon>
    </lineage>
</organism>
<feature type="domain" description="AB hydrolase-1" evidence="1">
    <location>
        <begin position="41"/>
        <end position="250"/>
    </location>
</feature>
<proteinExistence type="predicted"/>
<dbReference type="SUPFAM" id="SSF53474">
    <property type="entry name" value="alpha/beta-Hydrolases"/>
    <property type="match status" value="1"/>
</dbReference>
<name>A0A1I6JX24_9SPHN</name>
<dbReference type="InterPro" id="IPR000073">
    <property type="entry name" value="AB_hydrolase_1"/>
</dbReference>
<dbReference type="Proteomes" id="UP000198824">
    <property type="component" value="Unassembled WGS sequence"/>
</dbReference>
<keyword evidence="3" id="KW-1185">Reference proteome</keyword>
<dbReference type="OrthoDB" id="249225at2"/>
<dbReference type="InterPro" id="IPR017531">
    <property type="entry name" value="Hydrolase-1_PEP"/>
</dbReference>
<dbReference type="GO" id="GO:0016787">
    <property type="term" value="F:hydrolase activity"/>
    <property type="evidence" value="ECO:0007669"/>
    <property type="project" value="UniProtKB-KW"/>
</dbReference>
<evidence type="ECO:0000259" key="1">
    <source>
        <dbReference type="Pfam" id="PF12697"/>
    </source>
</evidence>